<dbReference type="AlphaFoldDB" id="F0S9Y0"/>
<sequence length="119" mass="13711">MNKEKFRNISSVFHLILFCLILANNILFVHSHKLANGQIIVHAHPFFPQDDGTTAPHQHNSNEYIALGKVFQPSLRLSEICYVDFHIDLPLLIAQYNFIISEVNKVNRFPYEHRGPPSC</sequence>
<dbReference type="STRING" id="762903.Pedsa_1985"/>
<proteinExistence type="predicted"/>
<gene>
    <name evidence="1" type="ordered locus">Pedsa_1985</name>
</gene>
<keyword evidence="2" id="KW-1185">Reference proteome</keyword>
<dbReference type="EMBL" id="CP002545">
    <property type="protein sequence ID" value="ADY52538.1"/>
    <property type="molecule type" value="Genomic_DNA"/>
</dbReference>
<reference evidence="1 2" key="1">
    <citation type="journal article" date="2011" name="Stand. Genomic Sci.">
        <title>Complete genome sequence of the gliding, heparinolytic Pedobacter saltans type strain (113).</title>
        <authorList>
            <person name="Liolios K."/>
            <person name="Sikorski J."/>
            <person name="Lu M."/>
            <person name="Nolan M."/>
            <person name="Lapidus A."/>
            <person name="Lucas S."/>
            <person name="Hammon N."/>
            <person name="Deshpande S."/>
            <person name="Cheng J.F."/>
            <person name="Tapia R."/>
            <person name="Han C."/>
            <person name="Goodwin L."/>
            <person name="Pitluck S."/>
            <person name="Huntemann M."/>
            <person name="Ivanova N."/>
            <person name="Pagani I."/>
            <person name="Mavromatis K."/>
            <person name="Ovchinikova G."/>
            <person name="Pati A."/>
            <person name="Chen A."/>
            <person name="Palaniappan K."/>
            <person name="Land M."/>
            <person name="Hauser L."/>
            <person name="Brambilla E.M."/>
            <person name="Kotsyurbenko O."/>
            <person name="Rohde M."/>
            <person name="Tindall B.J."/>
            <person name="Abt B."/>
            <person name="Goker M."/>
            <person name="Detter J.C."/>
            <person name="Woyke T."/>
            <person name="Bristow J."/>
            <person name="Eisen J.A."/>
            <person name="Markowitz V."/>
            <person name="Hugenholtz P."/>
            <person name="Klenk H.P."/>
            <person name="Kyrpides N.C."/>
        </authorList>
    </citation>
    <scope>NUCLEOTIDE SEQUENCE [LARGE SCALE GENOMIC DNA]</scope>
    <source>
        <strain evidence="2">ATCC 51119 / DSM 12145 / JCM 21818 / LMG 10337 / NBRC 100064 / NCIMB 13643</strain>
    </source>
</reference>
<reference evidence="2" key="2">
    <citation type="submission" date="2011-02" db="EMBL/GenBank/DDBJ databases">
        <title>The complete genome of Pedobacter saltans DSM 12145.</title>
        <authorList>
            <consortium name="US DOE Joint Genome Institute (JGI-PGF)"/>
            <person name="Lucas S."/>
            <person name="Copeland A."/>
            <person name="Lapidus A."/>
            <person name="Bruce D."/>
            <person name="Goodwin L."/>
            <person name="Pitluck S."/>
            <person name="Kyrpides N."/>
            <person name="Mavromatis K."/>
            <person name="Pagani I."/>
            <person name="Ivanova N."/>
            <person name="Ovchinnikova G."/>
            <person name="Lu M."/>
            <person name="Detter J.C."/>
            <person name="Han C."/>
            <person name="Land M."/>
            <person name="Hauser L."/>
            <person name="Markowitz V."/>
            <person name="Cheng J.-F."/>
            <person name="Hugenholtz P."/>
            <person name="Woyke T."/>
            <person name="Wu D."/>
            <person name="Tindall B."/>
            <person name="Pomrenke H.G."/>
            <person name="Brambilla E."/>
            <person name="Klenk H.-P."/>
            <person name="Eisen J.A."/>
        </authorList>
    </citation>
    <scope>NUCLEOTIDE SEQUENCE [LARGE SCALE GENOMIC DNA]</scope>
    <source>
        <strain evidence="2">ATCC 51119 / DSM 12145 / JCM 21818 / LMG 10337 / NBRC 100064 / NCIMB 13643</strain>
    </source>
</reference>
<dbReference type="HOGENOM" id="CLU_165397_0_0_10"/>
<name>F0S9Y0_PSESL</name>
<evidence type="ECO:0000313" key="2">
    <source>
        <dbReference type="Proteomes" id="UP000000310"/>
    </source>
</evidence>
<dbReference type="KEGG" id="psn:Pedsa_1985"/>
<organism evidence="1 2">
    <name type="scientific">Pseudopedobacter saltans (strain ATCC 51119 / DSM 12145 / JCM 21818 / CCUG 39354 / LMG 10337 / NBRC 100064 / NCIMB 13643)</name>
    <name type="common">Pedobacter saltans</name>
    <dbReference type="NCBI Taxonomy" id="762903"/>
    <lineage>
        <taxon>Bacteria</taxon>
        <taxon>Pseudomonadati</taxon>
        <taxon>Bacteroidota</taxon>
        <taxon>Sphingobacteriia</taxon>
        <taxon>Sphingobacteriales</taxon>
        <taxon>Sphingobacteriaceae</taxon>
        <taxon>Pseudopedobacter</taxon>
    </lineage>
</organism>
<evidence type="ECO:0000313" key="1">
    <source>
        <dbReference type="EMBL" id="ADY52538.1"/>
    </source>
</evidence>
<dbReference type="Proteomes" id="UP000000310">
    <property type="component" value="Chromosome"/>
</dbReference>
<accession>F0S9Y0</accession>
<protein>
    <submittedName>
        <fullName evidence="1">Uncharacterized protein</fullName>
    </submittedName>
</protein>
<dbReference type="eggNOG" id="ENOG503383G">
    <property type="taxonomic scope" value="Bacteria"/>
</dbReference>